<protein>
    <submittedName>
        <fullName evidence="1">Uncharacterized protein</fullName>
    </submittedName>
</protein>
<reference evidence="1" key="1">
    <citation type="submission" date="2019-03" db="EMBL/GenBank/DDBJ databases">
        <title>Candidatus Syntrophosphaera thermopropionivorans: a novel player in syntrophic propionate oxidation during anaerobic digestion.</title>
        <authorList>
            <person name="Dyksma S."/>
        </authorList>
    </citation>
    <scope>NUCLEOTIDE SEQUENCE</scope>
    <source>
        <strain evidence="1">W5</strain>
    </source>
</reference>
<dbReference type="Proteomes" id="UP000294588">
    <property type="component" value="Unassembled WGS sequence"/>
</dbReference>
<accession>A0AC61QKJ7</accession>
<sequence length="373" mass="43434">MSITLKTVQDKKDLKRFVYLPEKLNAHRPEWVPPIYSDDMRVLDPKRNPAHRYCDSVLLLAYDGEELIGRIAGIINHRYNDYANTKTARFSFFEAPDRLEVSKTMLDYVENWARDKGMQKIVGPQGFTEEDSEGFIYEGYNETPTLGCIQNLPYVNEHMEKLGYGKEVDWFVYKVEVKKAMTETYARLFERASRNPNFHLLEFTKKKQLKPYVRPIFDLMNEAFMVLYGYTPLDEAEIQSMADRYMPLLDPRFIKAVETTDKQIIGFIVSIPNMSEGIKKAKGRIIPFGIFYMMQSAKKSKQLDNYLGAVKEEYRGKGVDVLLGYSQLKSAYEAGFEIIDSHHVLEDNIKMRAENERVGGVIYKKYRLYSKQL</sequence>
<organism evidence="1 2">
    <name type="scientific">Candidatus Syntrophosphaera thermopropionivorans</name>
    <dbReference type="NCBI Taxonomy" id="2593015"/>
    <lineage>
        <taxon>Bacteria</taxon>
        <taxon>Pseudomonadati</taxon>
        <taxon>Candidatus Cloacimonadota</taxon>
        <taxon>Candidatus Cloacimonadia</taxon>
        <taxon>Candidatus Cloacimonadales</taxon>
        <taxon>Candidatus Cloacimonadaceae</taxon>
        <taxon>Candidatus Syntrophosphaera</taxon>
    </lineage>
</organism>
<dbReference type="EMBL" id="SMOG01000002">
    <property type="protein sequence ID" value="TDF74212.1"/>
    <property type="molecule type" value="Genomic_DNA"/>
</dbReference>
<evidence type="ECO:0000313" key="1">
    <source>
        <dbReference type="EMBL" id="TDF74212.1"/>
    </source>
</evidence>
<evidence type="ECO:0000313" key="2">
    <source>
        <dbReference type="Proteomes" id="UP000294588"/>
    </source>
</evidence>
<proteinExistence type="predicted"/>
<keyword evidence="2" id="KW-1185">Reference proteome</keyword>
<comment type="caution">
    <text evidence="1">The sequence shown here is derived from an EMBL/GenBank/DDBJ whole genome shotgun (WGS) entry which is preliminary data.</text>
</comment>
<name>A0AC61QKJ7_9BACT</name>
<gene>
    <name evidence="1" type="ORF">E0946_01945</name>
</gene>